<dbReference type="Proteomes" id="UP001558613">
    <property type="component" value="Unassembled WGS sequence"/>
</dbReference>
<dbReference type="SMART" id="SM01359">
    <property type="entry name" value="A2M_N_2"/>
    <property type="match status" value="1"/>
</dbReference>
<dbReference type="InterPro" id="IPR011625">
    <property type="entry name" value="A2M_N_BRD"/>
</dbReference>
<dbReference type="Gene3D" id="2.60.40.1940">
    <property type="match status" value="1"/>
</dbReference>
<dbReference type="InterPro" id="IPR050473">
    <property type="entry name" value="A2M/Complement_sys"/>
</dbReference>
<dbReference type="Pfam" id="PF17791">
    <property type="entry name" value="MG3"/>
    <property type="match status" value="1"/>
</dbReference>
<dbReference type="SMART" id="SM01360">
    <property type="entry name" value="A2M"/>
    <property type="match status" value="1"/>
</dbReference>
<evidence type="ECO:0000313" key="7">
    <source>
        <dbReference type="EMBL" id="KAL1251169.1"/>
    </source>
</evidence>
<dbReference type="InterPro" id="IPR041555">
    <property type="entry name" value="MG3"/>
</dbReference>
<evidence type="ECO:0000256" key="2">
    <source>
        <dbReference type="ARBA" id="ARBA00022525"/>
    </source>
</evidence>
<dbReference type="Pfam" id="PF07678">
    <property type="entry name" value="TED_complement"/>
    <property type="match status" value="1"/>
</dbReference>
<dbReference type="SUPFAM" id="SSF49410">
    <property type="entry name" value="Alpha-macroglobulin receptor domain"/>
    <property type="match status" value="1"/>
</dbReference>
<dbReference type="InterPro" id="IPR000020">
    <property type="entry name" value="Anaphylatoxin/fibulin"/>
</dbReference>
<dbReference type="SMART" id="SM00643">
    <property type="entry name" value="C345C"/>
    <property type="match status" value="1"/>
</dbReference>
<dbReference type="InterPro" id="IPR047565">
    <property type="entry name" value="Alpha-macroglob_thiol-ester_cl"/>
</dbReference>
<sequence length="2135" mass="239370">MGERKGVNKYYPPDFDPAKHGSINGYWKTHPLRERARKLSQGILIIRFEMPYNIWCDGCKNHIGMGVRYNAEKKKVGNYYTTPIYRFRMKCHLCVNYIEMQTDPATCDYVIVSGAQRKEERWDMAENEQILTTEHSEKEKLETDPMYKLDHGGKDKEKLRAAIPSLNELQEHQSGWKDDFQLNSALRRKFRTEKKVIAEEEEKDNAVRMRTGLSIPLLPEKEEDKKLASLLTFQSPDSYDNRQQTKRQQISSRSWFSSPSATAGGAAGSLLQKLGQQGRGAAMAKALSSTTPSSHILVRRKSENGKTESANVMTSNLSPDTNPAAVDTNPMDSHSPLTNNMNSSKDTNTHSCTTETHKKSPSEEDKSFDLCAGKSLVADYSDSDSGMGGIFEVFQLSCCCRLIVRVESSRAMLFSLLLWTALLCHISDGQMTSQRHKRTVWGPNMRIIEPVTDRNPLFSVLAPARIRPGTKQNILLEGHKLYKPLKVSIMIYEYPVSQSTLMIGSAVLNSDNSYSALTTIEINPNVLQPDGKKKYVKLIARFSRFHKAERILPVSFRSGYIFIQTDKPVYNPGDTVRCRAFVSDTEFHAAERTISFEIQNPDGIAVHGISRVKAIDGILSNTYPLSHVVKEGKWKVVAKFDQGKQNIFSREFEVKKYVLPAFNVTLTPKTSHLRLDTEKLEVEITARYLYGEPVKGVAYVLFGIEINGEKKRLTSMKQINNLNGGSVRLTVEEIKKAYPDTNSLLGSSVYIKASVMTSSGSDLVEAEKSGIKIVMSPYMLSIRDTQKYFIPGLPFGMTVIVSDHNGSPAHNIPVKINFLERPITEHSGTLKAYINIPAKTRTQILKVETVDPSLKPDQQAVKEIHVEPYAAFNAYWNYLHISVGSSRVVVGDTLNFQAHIKFNPSVWKKIVETLTYAVLNKGNIIHAGRISVTDLNVINIPLLVTTEMLPAFRFVAYYIVPWQQPAEVVADSVFVNVEDRCVGSLSVGPVEGEKVNSYSPGSSITFKVKGDPGAKVSLVAVDNAIFLLSKSRLTQKKVWEVVGQGDMGCTAGGGRDSMGVFSDAGLMFHSSTGGHTDYKKDCSSRPRRRRSAAKLQLREQLEKVYSNEFLQRCCVDGMREIPMPYSCYRRSLYITEDWSCVLAFLRCCAEYRGEELGVVPRSPTTTPPPTTIAPPTTKQTSFRPVNHYPSKTLILTPEKAVREDSHTEKTEEEEEDMEEFDEDDLADLEDIYVRSKFFESWMWTDIRLPSVPKSDGLAVLPVNTILPDSITQWGFLAISASPQTGFCVAEPYNVLASKPFFVDLRLPHSVSRNEHVEIKAVVHNYRNSKLEVMVILDKTEDICSVAFSGQHRQQISVPADSSKVISYTIIPLKTGALPLQVTAVAASFMGQDAVRKNLHVVVEGIQTIKVRSFVLNPSEKGDSAGRQQIEVEKMQLDAVVPKSVPETFVNVRGDLLADSIDNSIKEDSLAALIRMPGGCVEQNLARITLPLIAAHYLDRSGNWEAVGKNRREEAIKYIQTGYENQLNYRKKDDSYPPYAKEGTSTWITAYVVKVFSMAKPFISVDDKHLCGPLVYLLKKKQRPDGSFQEDNPVYDTSMMGGLRGSESRVSLTAFVLIALAEAQKAVTCREPGLDIQGKSRKAIAYLREQFPQVKRPYTAAIACYALAVSNHGCMKSMLLNSASPDRTHWPDSSNYFFTLEATGYALLALLKGGHMEEAAAPFRWLNEKRGFGGGYGSTQSTMVVLQALSEYLVKRPPPDDLSLLVQLSVPGRSDIRWTFNPKVAYVARSSRVPLDQKFTVEASGKGKGILEVVTVYHQLPDVYEDSTCNSFQLDVSISETNENPPLDVEKSYRLNIKVRALEERQVRMAILDIGLPTGFEPENSDLELLTNSVDRYINNFQVVDNLSDRGSLIIHLFRVSNSQTDTISFRLHQKFKVGLLQPSTVTVYQYYNKDKRCSRFYSPPEDKQQLDQICKDDVCRCSQGDCCVMKEDSSSFSREQRKTIVCNGLHHAYRVKLISISQSHYDQYEMEIVQVIKEGTEEGLNENERRMFLSHASCRTGLGLKEGQDYLIIGPITDVWHTGSTSNKYVYTLGKDTWVERWPSESECGTGSTMQKKCDDLKSFAKELTESGCQT</sequence>
<comment type="subcellular location">
    <subcellularLocation>
        <location evidence="1">Secreted</location>
    </subcellularLocation>
</comment>
<dbReference type="Pfam" id="PF17789">
    <property type="entry name" value="MG4"/>
    <property type="match status" value="1"/>
</dbReference>
<dbReference type="InterPro" id="IPR008993">
    <property type="entry name" value="TIMP-like_OB-fold"/>
</dbReference>
<organism evidence="7 8">
    <name type="scientific">Cirrhinus molitorella</name>
    <name type="common">mud carp</name>
    <dbReference type="NCBI Taxonomy" id="172907"/>
    <lineage>
        <taxon>Eukaryota</taxon>
        <taxon>Metazoa</taxon>
        <taxon>Chordata</taxon>
        <taxon>Craniata</taxon>
        <taxon>Vertebrata</taxon>
        <taxon>Euteleostomi</taxon>
        <taxon>Actinopterygii</taxon>
        <taxon>Neopterygii</taxon>
        <taxon>Teleostei</taxon>
        <taxon>Ostariophysi</taxon>
        <taxon>Cypriniformes</taxon>
        <taxon>Cyprinidae</taxon>
        <taxon>Labeoninae</taxon>
        <taxon>Labeonini</taxon>
        <taxon>Cirrhinus</taxon>
    </lineage>
</organism>
<feature type="compositionally biased region" description="Polar residues" evidence="4">
    <location>
        <begin position="237"/>
        <end position="256"/>
    </location>
</feature>
<feature type="compositionally biased region" description="Polar residues" evidence="4">
    <location>
        <begin position="335"/>
        <end position="354"/>
    </location>
</feature>
<dbReference type="Pfam" id="PF01759">
    <property type="entry name" value="NTR"/>
    <property type="match status" value="1"/>
</dbReference>
<dbReference type="Pfam" id="PF01835">
    <property type="entry name" value="MG2"/>
    <property type="match status" value="1"/>
</dbReference>
<dbReference type="CDD" id="cd02896">
    <property type="entry name" value="complement_C3_C4_C5"/>
    <property type="match status" value="1"/>
</dbReference>
<feature type="compositionally biased region" description="Basic and acidic residues" evidence="4">
    <location>
        <begin position="1200"/>
        <end position="1209"/>
    </location>
</feature>
<keyword evidence="2" id="KW-0964">Secreted</keyword>
<dbReference type="PROSITE" id="PS01178">
    <property type="entry name" value="ANAPHYLATOXIN_2"/>
    <property type="match status" value="1"/>
</dbReference>
<dbReference type="Pfam" id="PF17790">
    <property type="entry name" value="MG1"/>
    <property type="match status" value="1"/>
</dbReference>
<dbReference type="Gene3D" id="2.20.130.20">
    <property type="match status" value="1"/>
</dbReference>
<reference evidence="7 8" key="1">
    <citation type="submission" date="2023-09" db="EMBL/GenBank/DDBJ databases">
        <authorList>
            <person name="Wang M."/>
        </authorList>
    </citation>
    <scope>NUCLEOTIDE SEQUENCE [LARGE SCALE GENOMIC DNA]</scope>
    <source>
        <strain evidence="7">GT-2023</strain>
        <tissue evidence="7">Liver</tissue>
    </source>
</reference>
<feature type="domain" description="NTR" evidence="6">
    <location>
        <begin position="1987"/>
        <end position="2133"/>
    </location>
</feature>
<feature type="compositionally biased region" description="Acidic residues" evidence="4">
    <location>
        <begin position="1210"/>
        <end position="1221"/>
    </location>
</feature>
<protein>
    <submittedName>
        <fullName evidence="7">Uncharacterized protein</fullName>
    </submittedName>
</protein>
<dbReference type="Gene3D" id="1.50.10.20">
    <property type="match status" value="1"/>
</dbReference>
<gene>
    <name evidence="7" type="ORF">QQF64_018965</name>
</gene>
<evidence type="ECO:0000313" key="8">
    <source>
        <dbReference type="Proteomes" id="UP001558613"/>
    </source>
</evidence>
<accession>A0ABR3LHH7</accession>
<dbReference type="InterPro" id="IPR002890">
    <property type="entry name" value="MG2"/>
</dbReference>
<feature type="domain" description="Anaphylatoxin-like" evidence="5">
    <location>
        <begin position="1113"/>
        <end position="1148"/>
    </location>
</feature>
<dbReference type="Pfam" id="PF07677">
    <property type="entry name" value="A2M_recep"/>
    <property type="match status" value="1"/>
</dbReference>
<name>A0ABR3LHH7_9TELE</name>
<dbReference type="InterPro" id="IPR018081">
    <property type="entry name" value="Anaphylatoxin_comp_syst"/>
</dbReference>
<dbReference type="Gene3D" id="2.60.40.10">
    <property type="entry name" value="Immunoglobulins"/>
    <property type="match status" value="2"/>
</dbReference>
<dbReference type="PANTHER" id="PTHR11412:SF167">
    <property type="entry name" value="COMPLEMENT COMPONENT C3B, TANDEM DUPLICATE 1 ISOFORM X1-RELATED"/>
    <property type="match status" value="1"/>
</dbReference>
<dbReference type="SMART" id="SM01419">
    <property type="entry name" value="Thiol-ester_cl"/>
    <property type="match status" value="1"/>
</dbReference>
<dbReference type="PANTHER" id="PTHR11412">
    <property type="entry name" value="MACROGLOBULIN / COMPLEMENT"/>
    <property type="match status" value="1"/>
</dbReference>
<comment type="caution">
    <text evidence="7">The sequence shown here is derived from an EMBL/GenBank/DDBJ whole genome shotgun (WGS) entry which is preliminary data.</text>
</comment>
<evidence type="ECO:0000256" key="3">
    <source>
        <dbReference type="ARBA" id="ARBA00023157"/>
    </source>
</evidence>
<evidence type="ECO:0000259" key="5">
    <source>
        <dbReference type="PROSITE" id="PS01178"/>
    </source>
</evidence>
<dbReference type="Gene3D" id="2.60.40.690">
    <property type="entry name" value="Alpha-macroglobulin, receptor-binding domain"/>
    <property type="match status" value="1"/>
</dbReference>
<dbReference type="InterPro" id="IPR018933">
    <property type="entry name" value="Netrin_module_non-TIMP"/>
</dbReference>
<dbReference type="Gene3D" id="2.40.50.120">
    <property type="match status" value="1"/>
</dbReference>
<dbReference type="Pfam" id="PF01821">
    <property type="entry name" value="ANATO"/>
    <property type="match status" value="1"/>
</dbReference>
<dbReference type="EMBL" id="JAYMGO010000022">
    <property type="protein sequence ID" value="KAL1251169.1"/>
    <property type="molecule type" value="Genomic_DNA"/>
</dbReference>
<dbReference type="InterPro" id="IPR011626">
    <property type="entry name" value="Alpha-macroglobulin_TED"/>
</dbReference>
<dbReference type="CDD" id="cd00017">
    <property type="entry name" value="ANATO"/>
    <property type="match status" value="1"/>
</dbReference>
<evidence type="ECO:0000256" key="4">
    <source>
        <dbReference type="SAM" id="MobiDB-lite"/>
    </source>
</evidence>
<feature type="region of interest" description="Disordered" evidence="4">
    <location>
        <begin position="1200"/>
        <end position="1221"/>
    </location>
</feature>
<keyword evidence="8" id="KW-1185">Reference proteome</keyword>
<feature type="region of interest" description="Disordered" evidence="4">
    <location>
        <begin position="237"/>
        <end position="266"/>
    </location>
</feature>
<dbReference type="Pfam" id="PF00207">
    <property type="entry name" value="A2M"/>
    <property type="match status" value="1"/>
</dbReference>
<dbReference type="SMART" id="SM01361">
    <property type="entry name" value="A2M_recep"/>
    <property type="match status" value="1"/>
</dbReference>
<dbReference type="InterPro" id="IPR007590">
    <property type="entry name" value="Saf4/Yju2"/>
</dbReference>
<evidence type="ECO:0000259" key="6">
    <source>
        <dbReference type="PROSITE" id="PS50189"/>
    </source>
</evidence>
<dbReference type="SUPFAM" id="SSF48239">
    <property type="entry name" value="Terpenoid cyclases/Protein prenyltransferases"/>
    <property type="match status" value="1"/>
</dbReference>
<dbReference type="SUPFAM" id="SSF47686">
    <property type="entry name" value="Anaphylotoxins (complement system)"/>
    <property type="match status" value="1"/>
</dbReference>
<dbReference type="PROSITE" id="PS50189">
    <property type="entry name" value="NTR"/>
    <property type="match status" value="1"/>
</dbReference>
<dbReference type="Pfam" id="PF07703">
    <property type="entry name" value="A2M_BRD"/>
    <property type="match status" value="1"/>
</dbReference>
<feature type="region of interest" description="Disordered" evidence="4">
    <location>
        <begin position="301"/>
        <end position="322"/>
    </location>
</feature>
<dbReference type="InterPro" id="IPR008930">
    <property type="entry name" value="Terpenoid_cyclase/PrenylTrfase"/>
</dbReference>
<dbReference type="SMART" id="SM00104">
    <property type="entry name" value="ANATO"/>
    <property type="match status" value="1"/>
</dbReference>
<feature type="compositionally biased region" description="Polar residues" evidence="4">
    <location>
        <begin position="307"/>
        <end position="321"/>
    </location>
</feature>
<dbReference type="Pfam" id="PF21308">
    <property type="entry name" value="C3_CUB2"/>
    <property type="match status" value="1"/>
</dbReference>
<dbReference type="Pfam" id="PF04502">
    <property type="entry name" value="Saf4_Yju2"/>
    <property type="match status" value="1"/>
</dbReference>
<feature type="region of interest" description="Disordered" evidence="4">
    <location>
        <begin position="335"/>
        <end position="365"/>
    </location>
</feature>
<feature type="region of interest" description="Disordered" evidence="4">
    <location>
        <begin position="1159"/>
        <end position="1181"/>
    </location>
</feature>
<dbReference type="Gene3D" id="2.60.120.1540">
    <property type="match status" value="1"/>
</dbReference>
<keyword evidence="3" id="KW-1015">Disulfide bond</keyword>
<dbReference type="InterPro" id="IPR001134">
    <property type="entry name" value="Netrin_domain"/>
</dbReference>
<feature type="compositionally biased region" description="Basic and acidic residues" evidence="4">
    <location>
        <begin position="355"/>
        <end position="365"/>
    </location>
</feature>
<dbReference type="Gene3D" id="1.20.91.20">
    <property type="entry name" value="Anaphylotoxins (complement system)"/>
    <property type="match status" value="1"/>
</dbReference>
<dbReference type="InterPro" id="IPR040839">
    <property type="entry name" value="MG4"/>
</dbReference>
<dbReference type="InterPro" id="IPR001599">
    <property type="entry name" value="Macroglobln_a2"/>
</dbReference>
<dbReference type="InterPro" id="IPR013783">
    <property type="entry name" value="Ig-like_fold"/>
</dbReference>
<dbReference type="Gene3D" id="6.20.50.160">
    <property type="match status" value="1"/>
</dbReference>
<dbReference type="InterPro" id="IPR048848">
    <property type="entry name" value="C3_CUB2"/>
</dbReference>
<proteinExistence type="predicted"/>
<dbReference type="InterPro" id="IPR009048">
    <property type="entry name" value="A-macroglobulin_rcpt-bd"/>
</dbReference>
<dbReference type="SUPFAM" id="SSF50242">
    <property type="entry name" value="TIMP-like"/>
    <property type="match status" value="1"/>
</dbReference>
<dbReference type="InterPro" id="IPR036595">
    <property type="entry name" value="A-macroglobulin_rcpt-bd_sf"/>
</dbReference>
<evidence type="ECO:0000256" key="1">
    <source>
        <dbReference type="ARBA" id="ARBA00004613"/>
    </source>
</evidence>
<dbReference type="Gene3D" id="2.60.40.1930">
    <property type="match status" value="3"/>
</dbReference>
<dbReference type="InterPro" id="IPR041425">
    <property type="entry name" value="C3/4/5_MG1"/>
</dbReference>